<dbReference type="Proteomes" id="UP000057609">
    <property type="component" value="Chromosome"/>
</dbReference>
<dbReference type="HOGENOM" id="CLU_059898_0_0_7"/>
<keyword evidence="6" id="KW-1185">Reference proteome</keyword>
<dbReference type="AlphaFoldDB" id="A0A0B5B8D1"/>
<dbReference type="SUPFAM" id="SSF53850">
    <property type="entry name" value="Periplasmic binding protein-like II"/>
    <property type="match status" value="1"/>
</dbReference>
<comment type="pathway">
    <text evidence="1 4">Quinol/quinone metabolism; menaquinone biosynthesis.</text>
</comment>
<comment type="catalytic activity">
    <reaction evidence="4">
        <text>chorismate = 3-[(1-carboxyvinyl)-oxy]benzoate + H2O</text>
        <dbReference type="Rhea" id="RHEA:40051"/>
        <dbReference type="ChEBI" id="CHEBI:15377"/>
        <dbReference type="ChEBI" id="CHEBI:29748"/>
        <dbReference type="ChEBI" id="CHEBI:76981"/>
        <dbReference type="EC" id="4.2.1.151"/>
    </reaction>
</comment>
<dbReference type="GO" id="GO:0009234">
    <property type="term" value="P:menaquinone biosynthetic process"/>
    <property type="evidence" value="ECO:0007669"/>
    <property type="project" value="UniProtKB-UniRule"/>
</dbReference>
<dbReference type="HAMAP" id="MF_00995">
    <property type="entry name" value="MqnA"/>
    <property type="match status" value="1"/>
</dbReference>
<dbReference type="Gene3D" id="3.40.190.10">
    <property type="entry name" value="Periplasmic binding protein-like II"/>
    <property type="match status" value="2"/>
</dbReference>
<dbReference type="EC" id="4.2.1.151" evidence="4"/>
<keyword evidence="2 4" id="KW-0474">Menaquinone biosynthesis</keyword>
<protein>
    <recommendedName>
        <fullName evidence="4">Chorismate dehydratase</fullName>
        <ecNumber evidence="4">4.2.1.151</ecNumber>
    </recommendedName>
    <alternativeName>
        <fullName evidence="4">Menaquinone biosynthetic enzyme MqnA</fullName>
    </alternativeName>
</protein>
<evidence type="ECO:0000256" key="1">
    <source>
        <dbReference type="ARBA" id="ARBA00004863"/>
    </source>
</evidence>
<dbReference type="OrthoDB" id="9810112at2"/>
<name>A0A0B5B8D1_9BACT</name>
<dbReference type="InterPro" id="IPR003773">
    <property type="entry name" value="Menaquinone_biosynth"/>
</dbReference>
<dbReference type="UniPathway" id="UPA00079"/>
<evidence type="ECO:0000256" key="2">
    <source>
        <dbReference type="ARBA" id="ARBA00022428"/>
    </source>
</evidence>
<evidence type="ECO:0000256" key="4">
    <source>
        <dbReference type="HAMAP-Rule" id="MF_00995"/>
    </source>
</evidence>
<dbReference type="PANTHER" id="PTHR37690">
    <property type="entry name" value="CHORISMATE DEHYDRATASE"/>
    <property type="match status" value="1"/>
</dbReference>
<comment type="similarity">
    <text evidence="4">Belongs to the MqnA/MqnD family. MqnA subfamily.</text>
</comment>
<dbReference type="CDD" id="cd13634">
    <property type="entry name" value="PBP2_Sco4506"/>
    <property type="match status" value="1"/>
</dbReference>
<gene>
    <name evidence="4" type="primary">mqnA</name>
    <name evidence="5" type="ORF">GPICK_05595</name>
</gene>
<dbReference type="InterPro" id="IPR030868">
    <property type="entry name" value="MqnA"/>
</dbReference>
<dbReference type="KEGG" id="gpi:GPICK_05595"/>
<dbReference type="Pfam" id="PF02621">
    <property type="entry name" value="VitK2_biosynth"/>
    <property type="match status" value="1"/>
</dbReference>
<dbReference type="GO" id="GO:0016836">
    <property type="term" value="F:hydro-lyase activity"/>
    <property type="evidence" value="ECO:0007669"/>
    <property type="project" value="UniProtKB-UniRule"/>
</dbReference>
<evidence type="ECO:0000313" key="6">
    <source>
        <dbReference type="Proteomes" id="UP000057609"/>
    </source>
</evidence>
<proteinExistence type="inferred from homology"/>
<keyword evidence="3 4" id="KW-0456">Lyase</keyword>
<accession>A0A0B5B8D1</accession>
<sequence>MSLAIGQIEYANCTPIFSALQSSFDCSGYRFVRGVPSHLNRLLATGEIDVCPSSSIEYGKHSDRYLILPDLSISAVGAVKSVFLFSTVPIEDLDGAVIGMTTESDTSVALLRIILAKFYGFANRFERTPLEIKAALDQFPGLLLIGDNALKGRLMHDGYRVYDLGELWHRFTGLPFVFALWLVRRATVAAFPQEVATLSADLIRAKLLAYDSYPLIAESAVERGWIDQAMLVDYWRTISYDLTPRHLEGVRRFFSSAFELGLLSSNPEIEVYGGSSGT</sequence>
<dbReference type="RefSeq" id="WP_039741205.1">
    <property type="nucleotide sequence ID" value="NZ_CP009788.1"/>
</dbReference>
<dbReference type="PANTHER" id="PTHR37690:SF1">
    <property type="entry name" value="CHORISMATE DEHYDRATASE"/>
    <property type="match status" value="1"/>
</dbReference>
<reference evidence="5 6" key="1">
    <citation type="journal article" date="2015" name="Genome Announc.">
        <title>Complete Genome of Geobacter pickeringii G13T, a Metal-Reducing Isolate from Sedimentary Kaolin Deposits.</title>
        <authorList>
            <person name="Badalamenti J.P."/>
            <person name="Bond D.R."/>
        </authorList>
    </citation>
    <scope>NUCLEOTIDE SEQUENCE [LARGE SCALE GENOMIC DNA]</scope>
    <source>
        <strain evidence="5 6">G13</strain>
    </source>
</reference>
<evidence type="ECO:0000313" key="5">
    <source>
        <dbReference type="EMBL" id="AJE02913.1"/>
    </source>
</evidence>
<organism evidence="5 6">
    <name type="scientific">Geobacter pickeringii</name>
    <dbReference type="NCBI Taxonomy" id="345632"/>
    <lineage>
        <taxon>Bacteria</taxon>
        <taxon>Pseudomonadati</taxon>
        <taxon>Thermodesulfobacteriota</taxon>
        <taxon>Desulfuromonadia</taxon>
        <taxon>Geobacterales</taxon>
        <taxon>Geobacteraceae</taxon>
        <taxon>Geobacter</taxon>
    </lineage>
</organism>
<evidence type="ECO:0000256" key="3">
    <source>
        <dbReference type="ARBA" id="ARBA00023239"/>
    </source>
</evidence>
<dbReference type="STRING" id="345632.GPICK_05595"/>
<dbReference type="EMBL" id="CP009788">
    <property type="protein sequence ID" value="AJE02913.1"/>
    <property type="molecule type" value="Genomic_DNA"/>
</dbReference>
<comment type="function">
    <text evidence="4">Catalyzes the dehydration of chorismate into 3-[(1-carboxyvinyl)oxy]benzoate, a step in the biosynthesis of menaquinone (MK, vitamin K2).</text>
</comment>